<keyword evidence="5 9" id="KW-0223">Dioxygenase</keyword>
<dbReference type="AlphaFoldDB" id="A0A1Q9LM22"/>
<comment type="cofactor">
    <cofactor evidence="9">
        <name>Fe(2+)</name>
        <dbReference type="ChEBI" id="CHEBI:29033"/>
    </cofactor>
    <text evidence="9">Binds 1 Fe(2+) cation per monomer.</text>
</comment>
<dbReference type="CDD" id="cd02232">
    <property type="entry name" value="cupin_ARD"/>
    <property type="match status" value="1"/>
</dbReference>
<name>A0A1Q9LM22_9PSEU</name>
<keyword evidence="3 9" id="KW-0028">Amino-acid biosynthesis</keyword>
<protein>
    <recommendedName>
        <fullName evidence="9">Acireductone dioxygenase</fullName>
    </recommendedName>
    <alternativeName>
        <fullName evidence="9">1,2-dihydroxy-3-keto-5-methylthiopentene dioxygenase</fullName>
        <shortName evidence="9">DHK-MTPene dioxygenase</shortName>
    </alternativeName>
    <alternativeName>
        <fullName evidence="9">Acireductone dioxygenase (Fe(2+)-requiring)</fullName>
        <shortName evidence="9">ARD'</shortName>
        <shortName evidence="9">Fe-ARD</shortName>
        <ecNumber evidence="9">1.13.11.54</ecNumber>
    </alternativeName>
    <alternativeName>
        <fullName evidence="9">Acireductone dioxygenase (Ni(2+)-requiring)</fullName>
        <shortName evidence="9">ARD</shortName>
        <shortName evidence="9">Ni-ARD</shortName>
        <ecNumber evidence="9">1.13.11.53</ecNumber>
    </alternativeName>
</protein>
<dbReference type="OrthoDB" id="9795636at2"/>
<evidence type="ECO:0000256" key="4">
    <source>
        <dbReference type="ARBA" id="ARBA00022723"/>
    </source>
</evidence>
<dbReference type="HAMAP" id="MF_01682">
    <property type="entry name" value="Salvage_MtnD"/>
    <property type="match status" value="1"/>
</dbReference>
<dbReference type="UniPathway" id="UPA00904">
    <property type="reaction ID" value="UER00878"/>
</dbReference>
<feature type="site" description="May play a role in transmitting local conformational changes" evidence="9">
    <location>
        <position position="103"/>
    </location>
</feature>
<evidence type="ECO:0000256" key="2">
    <source>
        <dbReference type="ARBA" id="ARBA00022596"/>
    </source>
</evidence>
<sequence length="187" mass="20355">MTLLLTWPDTDPTTELLRTEDPAAIEAELKALGVRFERWDLVPLPDAPTAEDILAAYAPQVARVTEAEGYTLVDAMGLVPGAPAETAAAARAKFLAEHTHADDEDRFFAQGSGVFYLHADGKVHAVLCEPGDLISVPASTTHWFDMGTSPHFQAIRFFHDTEGWVGEFTGDPLAAAFPDFDTITRSR</sequence>
<dbReference type="InterPro" id="IPR023956">
    <property type="entry name" value="ARD_bac"/>
</dbReference>
<feature type="binding site" evidence="9">
    <location>
        <position position="100"/>
    </location>
    <ligand>
        <name>Fe(2+)</name>
        <dbReference type="ChEBI" id="CHEBI:29033"/>
    </ligand>
</feature>
<feature type="binding site" evidence="9">
    <location>
        <position position="142"/>
    </location>
    <ligand>
        <name>Ni(2+)</name>
        <dbReference type="ChEBI" id="CHEBI:49786"/>
    </ligand>
</feature>
<keyword evidence="11" id="KW-1185">Reference proteome</keyword>
<feature type="binding site" evidence="9">
    <location>
        <position position="98"/>
    </location>
    <ligand>
        <name>Fe(2+)</name>
        <dbReference type="ChEBI" id="CHEBI:29033"/>
    </ligand>
</feature>
<comment type="pathway">
    <text evidence="9">Amino-acid biosynthesis; L-methionine biosynthesis via salvage pathway; L-methionine from S-methyl-5-thio-alpha-D-ribose 1-phosphate: step 5/6.</text>
</comment>
<dbReference type="STRING" id="1193682.BJP25_19010"/>
<comment type="catalytic activity">
    <reaction evidence="1 9">
        <text>1,2-dihydroxy-5-(methylsulfanyl)pent-1-en-3-one + O2 = 4-methylsulfanyl-2-oxobutanoate + formate + 2 H(+)</text>
        <dbReference type="Rhea" id="RHEA:24504"/>
        <dbReference type="ChEBI" id="CHEBI:15378"/>
        <dbReference type="ChEBI" id="CHEBI:15379"/>
        <dbReference type="ChEBI" id="CHEBI:15740"/>
        <dbReference type="ChEBI" id="CHEBI:16723"/>
        <dbReference type="ChEBI" id="CHEBI:49252"/>
        <dbReference type="EC" id="1.13.11.54"/>
    </reaction>
</comment>
<feature type="site" description="Important to generate the dianion" evidence="9">
    <location>
        <position position="106"/>
    </location>
</feature>
<dbReference type="PANTHER" id="PTHR23418:SF0">
    <property type="entry name" value="ACIREDUCTONE DIOXYGENASE"/>
    <property type="match status" value="1"/>
</dbReference>
<gene>
    <name evidence="9" type="primary">mtnD</name>
    <name evidence="10" type="ORF">BJP25_19010</name>
</gene>
<comment type="function">
    <text evidence="9">Catalyzes 2 different reactions between oxygene and the acireductone 1,2-dihydroxy-3-keto-5-methylthiopentene (DHK-MTPene) depending upon the metal bound in the active site. Fe-containing acireductone dioxygenase (Fe-ARD) produces formate and 2-keto-4-methylthiobutyrate (KMTB), the alpha-ketoacid precursor of methionine in the methionine recycle pathway. Ni-containing acireductone dioxygenase (Ni-ARD) produces methylthiopropionate, carbon monoxide and formate, and does not lie on the methionine recycle pathway.</text>
</comment>
<dbReference type="EC" id="1.13.11.54" evidence="9"/>
<evidence type="ECO:0000256" key="3">
    <source>
        <dbReference type="ARBA" id="ARBA00022605"/>
    </source>
</evidence>
<dbReference type="InterPro" id="IPR011051">
    <property type="entry name" value="RmlC_Cupin_sf"/>
</dbReference>
<dbReference type="InterPro" id="IPR014710">
    <property type="entry name" value="RmlC-like_jellyroll"/>
</dbReference>
<dbReference type="RefSeq" id="WP_075975310.1">
    <property type="nucleotide sequence ID" value="NZ_MKQR01000013.1"/>
</dbReference>
<feature type="binding site" evidence="9">
    <location>
        <position position="98"/>
    </location>
    <ligand>
        <name>Ni(2+)</name>
        <dbReference type="ChEBI" id="CHEBI:49786"/>
    </ligand>
</feature>
<comment type="cofactor">
    <cofactor evidence="9">
        <name>Ni(2+)</name>
        <dbReference type="ChEBI" id="CHEBI:49786"/>
    </cofactor>
    <text evidence="9">Binds 1 nickel ion per monomer.</text>
</comment>
<keyword evidence="7 9" id="KW-0408">Iron</keyword>
<dbReference type="Pfam" id="PF03079">
    <property type="entry name" value="ARD"/>
    <property type="match status" value="1"/>
</dbReference>
<feature type="binding site" evidence="9">
    <location>
        <position position="104"/>
    </location>
    <ligand>
        <name>Fe(2+)</name>
        <dbReference type="ChEBI" id="CHEBI:29033"/>
    </ligand>
</feature>
<dbReference type="GO" id="GO:0005506">
    <property type="term" value="F:iron ion binding"/>
    <property type="evidence" value="ECO:0007669"/>
    <property type="project" value="UniProtKB-UniRule"/>
</dbReference>
<keyword evidence="6 9" id="KW-0560">Oxidoreductase</keyword>
<evidence type="ECO:0000256" key="1">
    <source>
        <dbReference type="ARBA" id="ARBA00000428"/>
    </source>
</evidence>
<reference evidence="10 11" key="1">
    <citation type="submission" date="2016-10" db="EMBL/GenBank/DDBJ databases">
        <title>The Draft Genome Sequence of Actinokineospora bangkokensis 44EHWT reveals the biosynthetic pathway of antifungal compounds Thailandins with unusual extender unit butylmalonyl-CoA.</title>
        <authorList>
            <person name="Greule A."/>
            <person name="Intra B."/>
            <person name="Flemming S."/>
            <person name="Rommel M.G."/>
            <person name="Panbangred W."/>
            <person name="Bechthold A."/>
        </authorList>
    </citation>
    <scope>NUCLEOTIDE SEQUENCE [LARGE SCALE GENOMIC DNA]</scope>
    <source>
        <strain evidence="10 11">44EHW</strain>
    </source>
</reference>
<dbReference type="PANTHER" id="PTHR23418">
    <property type="entry name" value="ACIREDUCTONE DIOXYGENASE"/>
    <property type="match status" value="1"/>
</dbReference>
<dbReference type="GO" id="GO:0010308">
    <property type="term" value="F:acireductone dioxygenase (Ni2+-requiring) activity"/>
    <property type="evidence" value="ECO:0007669"/>
    <property type="project" value="UniProtKB-UniRule"/>
</dbReference>
<dbReference type="GO" id="GO:0010309">
    <property type="term" value="F:acireductone dioxygenase [iron(II)-requiring] activity"/>
    <property type="evidence" value="ECO:0007669"/>
    <property type="project" value="UniProtKB-UniRule"/>
</dbReference>
<evidence type="ECO:0000256" key="5">
    <source>
        <dbReference type="ARBA" id="ARBA00022964"/>
    </source>
</evidence>
<dbReference type="InterPro" id="IPR004313">
    <property type="entry name" value="ARD"/>
</dbReference>
<keyword evidence="2 9" id="KW-0533">Nickel</keyword>
<dbReference type="EC" id="1.13.11.53" evidence="9"/>
<keyword evidence="8 9" id="KW-0486">Methionine biosynthesis</keyword>
<feature type="binding site" evidence="9">
    <location>
        <position position="104"/>
    </location>
    <ligand>
        <name>Ni(2+)</name>
        <dbReference type="ChEBI" id="CHEBI:49786"/>
    </ligand>
</feature>
<evidence type="ECO:0000256" key="6">
    <source>
        <dbReference type="ARBA" id="ARBA00023002"/>
    </source>
</evidence>
<dbReference type="Gene3D" id="2.60.120.10">
    <property type="entry name" value="Jelly Rolls"/>
    <property type="match status" value="1"/>
</dbReference>
<comment type="subunit">
    <text evidence="9">Monomer.</text>
</comment>
<dbReference type="Proteomes" id="UP000186040">
    <property type="component" value="Unassembled WGS sequence"/>
</dbReference>
<feature type="site" description="May play a role in metal incorporation in vivo" evidence="9">
    <location>
        <position position="97"/>
    </location>
</feature>
<comment type="caution">
    <text evidence="10">The sequence shown here is derived from an EMBL/GenBank/DDBJ whole genome shotgun (WGS) entry which is preliminary data.</text>
</comment>
<organism evidence="10 11">
    <name type="scientific">Actinokineospora bangkokensis</name>
    <dbReference type="NCBI Taxonomy" id="1193682"/>
    <lineage>
        <taxon>Bacteria</taxon>
        <taxon>Bacillati</taxon>
        <taxon>Actinomycetota</taxon>
        <taxon>Actinomycetes</taxon>
        <taxon>Pseudonocardiales</taxon>
        <taxon>Pseudonocardiaceae</taxon>
        <taxon>Actinokineospora</taxon>
    </lineage>
</organism>
<evidence type="ECO:0000256" key="7">
    <source>
        <dbReference type="ARBA" id="ARBA00023004"/>
    </source>
</evidence>
<comment type="similarity">
    <text evidence="9">Belongs to the acireductone dioxygenase (ARD) family.</text>
</comment>
<dbReference type="GO" id="GO:0016151">
    <property type="term" value="F:nickel cation binding"/>
    <property type="evidence" value="ECO:0007669"/>
    <property type="project" value="UniProtKB-UniRule"/>
</dbReference>
<evidence type="ECO:0000313" key="11">
    <source>
        <dbReference type="Proteomes" id="UP000186040"/>
    </source>
</evidence>
<dbReference type="SUPFAM" id="SSF51182">
    <property type="entry name" value="RmlC-like cupins"/>
    <property type="match status" value="1"/>
</dbReference>
<evidence type="ECO:0000313" key="10">
    <source>
        <dbReference type="EMBL" id="OLR93043.1"/>
    </source>
</evidence>
<evidence type="ECO:0000256" key="8">
    <source>
        <dbReference type="ARBA" id="ARBA00023167"/>
    </source>
</evidence>
<dbReference type="GO" id="GO:0019509">
    <property type="term" value="P:L-methionine salvage from methylthioadenosine"/>
    <property type="evidence" value="ECO:0007669"/>
    <property type="project" value="UniProtKB-UniRule"/>
</dbReference>
<feature type="binding site" evidence="9">
    <location>
        <position position="142"/>
    </location>
    <ligand>
        <name>Fe(2+)</name>
        <dbReference type="ChEBI" id="CHEBI:29033"/>
    </ligand>
</feature>
<dbReference type="GO" id="GO:0019284">
    <property type="term" value="P:L-methionine salvage from S-adenosylmethionine"/>
    <property type="evidence" value="ECO:0007669"/>
    <property type="project" value="InterPro"/>
</dbReference>
<dbReference type="EMBL" id="MKQR01000013">
    <property type="protein sequence ID" value="OLR93043.1"/>
    <property type="molecule type" value="Genomic_DNA"/>
</dbReference>
<proteinExistence type="inferred from homology"/>
<keyword evidence="4 9" id="KW-0479">Metal-binding</keyword>
<feature type="binding site" evidence="9">
    <location>
        <position position="100"/>
    </location>
    <ligand>
        <name>Ni(2+)</name>
        <dbReference type="ChEBI" id="CHEBI:49786"/>
    </ligand>
</feature>
<comment type="catalytic activity">
    <reaction evidence="9">
        <text>1,2-dihydroxy-5-(methylsulfanyl)pent-1-en-3-one + O2 = 3-(methylsulfanyl)propanoate + CO + formate + 2 H(+)</text>
        <dbReference type="Rhea" id="RHEA:14161"/>
        <dbReference type="ChEBI" id="CHEBI:15378"/>
        <dbReference type="ChEBI" id="CHEBI:15379"/>
        <dbReference type="ChEBI" id="CHEBI:15740"/>
        <dbReference type="ChEBI" id="CHEBI:17245"/>
        <dbReference type="ChEBI" id="CHEBI:49016"/>
        <dbReference type="ChEBI" id="CHEBI:49252"/>
        <dbReference type="EC" id="1.13.11.53"/>
    </reaction>
</comment>
<accession>A0A1Q9LM22</accession>
<evidence type="ECO:0000256" key="9">
    <source>
        <dbReference type="HAMAP-Rule" id="MF_01682"/>
    </source>
</evidence>